<dbReference type="NCBIfam" id="NF009131">
    <property type="entry name" value="PRK12484.1"/>
    <property type="match status" value="1"/>
</dbReference>
<dbReference type="RefSeq" id="WP_153718554.1">
    <property type="nucleotide sequence ID" value="NZ_WJPP01000001.1"/>
</dbReference>
<dbReference type="InterPro" id="IPR041525">
    <property type="entry name" value="N/Namide_PRibTrfase"/>
</dbReference>
<comment type="catalytic activity">
    <reaction evidence="8 9">
        <text>5-phospho-alpha-D-ribose 1-diphosphate + nicotinate + ATP + H2O = nicotinate beta-D-ribonucleotide + ADP + phosphate + diphosphate</text>
        <dbReference type="Rhea" id="RHEA:36163"/>
        <dbReference type="ChEBI" id="CHEBI:15377"/>
        <dbReference type="ChEBI" id="CHEBI:30616"/>
        <dbReference type="ChEBI" id="CHEBI:32544"/>
        <dbReference type="ChEBI" id="CHEBI:33019"/>
        <dbReference type="ChEBI" id="CHEBI:43474"/>
        <dbReference type="ChEBI" id="CHEBI:57502"/>
        <dbReference type="ChEBI" id="CHEBI:58017"/>
        <dbReference type="ChEBI" id="CHEBI:456216"/>
        <dbReference type="EC" id="6.3.4.21"/>
    </reaction>
</comment>
<dbReference type="InterPro" id="IPR040727">
    <property type="entry name" value="NAPRTase_N"/>
</dbReference>
<dbReference type="Gene3D" id="3.20.140.10">
    <property type="entry name" value="nicotinate phosphoribosyltransferase"/>
    <property type="match status" value="1"/>
</dbReference>
<keyword evidence="5 9" id="KW-0436">Ligase</keyword>
<dbReference type="Pfam" id="PF17767">
    <property type="entry name" value="NAPRTase_N"/>
    <property type="match status" value="1"/>
</dbReference>
<dbReference type="NCBIfam" id="NF006696">
    <property type="entry name" value="PRK09243.1-3"/>
    <property type="match status" value="1"/>
</dbReference>
<dbReference type="Pfam" id="PF04095">
    <property type="entry name" value="NAPRTase"/>
    <property type="match status" value="1"/>
</dbReference>
<dbReference type="InterPro" id="IPR013785">
    <property type="entry name" value="Aldolase_TIM"/>
</dbReference>
<keyword evidence="6 9" id="KW-0662">Pyridine nucleotide biosynthesis</keyword>
<evidence type="ECO:0000256" key="1">
    <source>
        <dbReference type="ARBA" id="ARBA00004952"/>
    </source>
</evidence>
<dbReference type="InterPro" id="IPR006405">
    <property type="entry name" value="Nic_PRibTrfase_pncB"/>
</dbReference>
<feature type="domain" description="Nicotinate/nicotinamide phosphoribosyltransferase" evidence="10">
    <location>
        <begin position="157"/>
        <end position="305"/>
    </location>
</feature>
<dbReference type="NCBIfam" id="TIGR01513">
    <property type="entry name" value="NAPRTase_put"/>
    <property type="match status" value="1"/>
</dbReference>
<evidence type="ECO:0000256" key="5">
    <source>
        <dbReference type="ARBA" id="ARBA00022598"/>
    </source>
</evidence>
<feature type="domain" description="Nicotinate phosphoribosyltransferase N-terminal" evidence="11">
    <location>
        <begin position="14"/>
        <end position="135"/>
    </location>
</feature>
<keyword evidence="13" id="KW-1185">Reference proteome</keyword>
<evidence type="ECO:0000256" key="8">
    <source>
        <dbReference type="ARBA" id="ARBA00048668"/>
    </source>
</evidence>
<dbReference type="EC" id="6.3.4.21" evidence="3 9"/>
<comment type="PTM">
    <text evidence="9">Transiently phosphorylated on a His residue during the reaction cycle. Phosphorylation strongly increases the affinity for substrates and increases the rate of nicotinate D-ribonucleotide production. Dephosphorylation regenerates the low-affinity form of the enzyme, leading to product release.</text>
</comment>
<evidence type="ECO:0000256" key="3">
    <source>
        <dbReference type="ARBA" id="ARBA00013236"/>
    </source>
</evidence>
<gene>
    <name evidence="12" type="ORF">GH984_02135</name>
</gene>
<comment type="pathway">
    <text evidence="1 9">Cofactor biosynthesis; NAD(+) biosynthesis; nicotinate D-ribonucleotide from nicotinate: step 1/1.</text>
</comment>
<dbReference type="PANTHER" id="PTHR11098">
    <property type="entry name" value="NICOTINATE PHOSPHORIBOSYLTRANSFERASE"/>
    <property type="match status" value="1"/>
</dbReference>
<evidence type="ECO:0000256" key="2">
    <source>
        <dbReference type="ARBA" id="ARBA00010897"/>
    </source>
</evidence>
<comment type="function">
    <text evidence="9">Catalyzes the first step in the biosynthesis of NAD from nicotinic acid, the ATP-dependent synthesis of beta-nicotinate D-ribonucleotide from nicotinate and 5-phospho-D-ribose 1-phosphate.</text>
</comment>
<evidence type="ECO:0000259" key="10">
    <source>
        <dbReference type="Pfam" id="PF04095"/>
    </source>
</evidence>
<sequence>MVHKKRINLEQSPLLTDLYELTMLQTYYEHGMTDEAVFELFMRQTPNRHFFVAAGMQTAVDWLEHLQFKPQELDWMTQTGLFSKAFIDQMATFRFTGDMNAIAEGEVVFPEEPLIQVIAPLPEAQFIESRLMNIIHYQTLIASKAARCQIAAQGTPIVDFGMRRAHGGEAGLWAARSCYLAGFTSTATCLSSARYNIPPAGTMAHAFILAHDSELQAFERFARSHPDNVVLLIDTYNVARGAQRVVELASRLAADGIRIHGVRIDSGDLIANAKKARQILDAGGLSDTRIIVSGGLDEHRIAELILDGAPIDGIGVGSNVDTSADAPFLDSAYKLHYFNGTPRGKHAEGKTDLPGQKQIFRRKDANGYLKEDLIALSDEHHEGEALIIPIMRNGQVLPEQTASLDLESARARCAKSIQALPKSLQALEAESANYPVKLSKGLQAMQATLKEQATAD</sequence>
<comment type="caution">
    <text evidence="12">The sequence shown here is derived from an EMBL/GenBank/DDBJ whole genome shotgun (WGS) entry which is preliminary data.</text>
</comment>
<dbReference type="GO" id="GO:0005829">
    <property type="term" value="C:cytosol"/>
    <property type="evidence" value="ECO:0007669"/>
    <property type="project" value="TreeGrafter"/>
</dbReference>
<organism evidence="12 13">
    <name type="scientific">Spiribacter salilacus</name>
    <dbReference type="NCBI Taxonomy" id="2664894"/>
    <lineage>
        <taxon>Bacteria</taxon>
        <taxon>Pseudomonadati</taxon>
        <taxon>Pseudomonadota</taxon>
        <taxon>Gammaproteobacteria</taxon>
        <taxon>Chromatiales</taxon>
        <taxon>Ectothiorhodospiraceae</taxon>
        <taxon>Spiribacter</taxon>
    </lineage>
</organism>
<evidence type="ECO:0000256" key="9">
    <source>
        <dbReference type="RuleBase" id="RU365100"/>
    </source>
</evidence>
<evidence type="ECO:0000313" key="13">
    <source>
        <dbReference type="Proteomes" id="UP000433788"/>
    </source>
</evidence>
<name>A0A6N7QQ43_9GAMM</name>
<dbReference type="PIRSF" id="PIRSF000484">
    <property type="entry name" value="NAPRT"/>
    <property type="match status" value="1"/>
</dbReference>
<dbReference type="CDD" id="cd01570">
    <property type="entry name" value="NAPRTase_A"/>
    <property type="match status" value="1"/>
</dbReference>
<evidence type="ECO:0000256" key="6">
    <source>
        <dbReference type="ARBA" id="ARBA00022642"/>
    </source>
</evidence>
<dbReference type="UniPathway" id="UPA00253">
    <property type="reaction ID" value="UER00457"/>
</dbReference>
<dbReference type="AlphaFoldDB" id="A0A6N7QQ43"/>
<accession>A0A6N7QQ43</accession>
<protein>
    <recommendedName>
        <fullName evidence="3 9">Nicotinate phosphoribosyltransferase</fullName>
        <ecNumber evidence="3 9">6.3.4.21</ecNumber>
    </recommendedName>
</protein>
<dbReference type="InterPro" id="IPR007229">
    <property type="entry name" value="Nic_PRibTrfase-Fam"/>
</dbReference>
<dbReference type="Proteomes" id="UP000433788">
    <property type="component" value="Unassembled WGS sequence"/>
</dbReference>
<evidence type="ECO:0000256" key="4">
    <source>
        <dbReference type="ARBA" id="ARBA00022553"/>
    </source>
</evidence>
<dbReference type="InterPro" id="IPR036068">
    <property type="entry name" value="Nicotinate_pribotase-like_C"/>
</dbReference>
<keyword evidence="7 9" id="KW-0808">Transferase</keyword>
<dbReference type="PANTHER" id="PTHR11098:SF1">
    <property type="entry name" value="NICOTINATE PHOSPHORIBOSYLTRANSFERASE"/>
    <property type="match status" value="1"/>
</dbReference>
<dbReference type="SUPFAM" id="SSF51690">
    <property type="entry name" value="Nicotinate/Quinolinate PRTase C-terminal domain-like"/>
    <property type="match status" value="1"/>
</dbReference>
<evidence type="ECO:0000313" key="12">
    <source>
        <dbReference type="EMBL" id="MRH77509.1"/>
    </source>
</evidence>
<keyword evidence="4" id="KW-0597">Phosphoprotein</keyword>
<evidence type="ECO:0000256" key="7">
    <source>
        <dbReference type="ARBA" id="ARBA00022679"/>
    </source>
</evidence>
<evidence type="ECO:0000259" key="11">
    <source>
        <dbReference type="Pfam" id="PF17767"/>
    </source>
</evidence>
<proteinExistence type="inferred from homology"/>
<dbReference type="GO" id="GO:0004516">
    <property type="term" value="F:nicotinate phosphoribosyltransferase activity"/>
    <property type="evidence" value="ECO:0007669"/>
    <property type="project" value="UniProtKB-UniRule"/>
</dbReference>
<dbReference type="GO" id="GO:0016757">
    <property type="term" value="F:glycosyltransferase activity"/>
    <property type="evidence" value="ECO:0007669"/>
    <property type="project" value="UniProtKB-KW"/>
</dbReference>
<comment type="similarity">
    <text evidence="2 9">Belongs to the NAPRTase family.</text>
</comment>
<keyword evidence="12" id="KW-0328">Glycosyltransferase</keyword>
<dbReference type="GO" id="GO:0034355">
    <property type="term" value="P:NAD+ biosynthetic process via the salvage pathway"/>
    <property type="evidence" value="ECO:0007669"/>
    <property type="project" value="TreeGrafter"/>
</dbReference>
<dbReference type="Gene3D" id="3.20.20.70">
    <property type="entry name" value="Aldolase class I"/>
    <property type="match status" value="1"/>
</dbReference>
<dbReference type="SUPFAM" id="SSF54675">
    <property type="entry name" value="Nicotinate/Quinolinate PRTase N-terminal domain-like"/>
    <property type="match status" value="1"/>
</dbReference>
<reference evidence="12 13" key="1">
    <citation type="submission" date="2019-11" db="EMBL/GenBank/DDBJ databases">
        <authorList>
            <person name="Zhang X.Y."/>
        </authorList>
    </citation>
    <scope>NUCLEOTIDE SEQUENCE [LARGE SCALE GENOMIC DNA]</scope>
    <source>
        <strain evidence="12 13">C176</strain>
    </source>
</reference>
<dbReference type="EMBL" id="WJPP01000001">
    <property type="protein sequence ID" value="MRH77509.1"/>
    <property type="molecule type" value="Genomic_DNA"/>
</dbReference>